<evidence type="ECO:0000313" key="5">
    <source>
        <dbReference type="Proteomes" id="UP000192591"/>
    </source>
</evidence>
<keyword evidence="2" id="KW-1133">Transmembrane helix</keyword>
<evidence type="ECO:0000313" key="4">
    <source>
        <dbReference type="EMBL" id="OQO91279.1"/>
    </source>
</evidence>
<gene>
    <name evidence="4" type="ORF">B1813_16995</name>
</gene>
<dbReference type="AlphaFoldDB" id="A0A1V9A2A5"/>
<keyword evidence="2" id="KW-0472">Membrane</keyword>
<keyword evidence="2" id="KW-0812">Transmembrane</keyword>
<sequence>MSREAGGTPVRNAGKASSGPAQRALRGSAVSGAVAVAALLTSAGTASADDSALQVAIQAEPNAMTFGLLGPVGLVAVALGVLGMVAGVVRQRRNSRPEAAVPASDAGTESEAPVPAYAAD</sequence>
<keyword evidence="5" id="KW-1185">Reference proteome</keyword>
<evidence type="ECO:0000256" key="2">
    <source>
        <dbReference type="SAM" id="Phobius"/>
    </source>
</evidence>
<name>A0A1V9A2A5_SACPI</name>
<dbReference type="EMBL" id="MWIH01000006">
    <property type="protein sequence ID" value="OQO91279.1"/>
    <property type="molecule type" value="Genomic_DNA"/>
</dbReference>
<dbReference type="Proteomes" id="UP000192591">
    <property type="component" value="Unassembled WGS sequence"/>
</dbReference>
<organism evidence="4 5">
    <name type="scientific">Saccharomonospora piscinae</name>
    <dbReference type="NCBI Taxonomy" id="687388"/>
    <lineage>
        <taxon>Bacteria</taxon>
        <taxon>Bacillati</taxon>
        <taxon>Actinomycetota</taxon>
        <taxon>Actinomycetes</taxon>
        <taxon>Pseudonocardiales</taxon>
        <taxon>Pseudonocardiaceae</taxon>
        <taxon>Saccharomonospora</taxon>
    </lineage>
</organism>
<comment type="caution">
    <text evidence="4">The sequence shown here is derived from an EMBL/GenBank/DDBJ whole genome shotgun (WGS) entry which is preliminary data.</text>
</comment>
<feature type="region of interest" description="Disordered" evidence="1">
    <location>
        <begin position="1"/>
        <end position="22"/>
    </location>
</feature>
<feature type="transmembrane region" description="Helical" evidence="2">
    <location>
        <begin position="64"/>
        <end position="89"/>
    </location>
</feature>
<proteinExistence type="predicted"/>
<evidence type="ECO:0000256" key="1">
    <source>
        <dbReference type="SAM" id="MobiDB-lite"/>
    </source>
</evidence>
<keyword evidence="3" id="KW-0732">Signal</keyword>
<reference evidence="4 5" key="1">
    <citation type="submission" date="2017-02" db="EMBL/GenBank/DDBJ databases">
        <title>Draft genome of Saccharomonospora sp. 154.</title>
        <authorList>
            <person name="Alonso-Carmona G.S."/>
            <person name="De La Haba R."/>
            <person name="Vera-Gargallo B."/>
            <person name="Sandoval-Trujillo A.H."/>
            <person name="Ramirez-Duran N."/>
            <person name="Ventosa A."/>
        </authorList>
    </citation>
    <scope>NUCLEOTIDE SEQUENCE [LARGE SCALE GENOMIC DNA]</scope>
    <source>
        <strain evidence="4 5">LRS4.154</strain>
    </source>
</reference>
<evidence type="ECO:0000256" key="3">
    <source>
        <dbReference type="SAM" id="SignalP"/>
    </source>
</evidence>
<accession>A0A1V9A2A5</accession>
<feature type="region of interest" description="Disordered" evidence="1">
    <location>
        <begin position="93"/>
        <end position="120"/>
    </location>
</feature>
<feature type="chain" id="PRO_5010716106" evidence="3">
    <location>
        <begin position="49"/>
        <end position="120"/>
    </location>
</feature>
<protein>
    <submittedName>
        <fullName evidence="4">Uncharacterized protein</fullName>
    </submittedName>
</protein>
<dbReference type="RefSeq" id="WP_051473496.1">
    <property type="nucleotide sequence ID" value="NZ_AZUM01000015.1"/>
</dbReference>
<feature type="signal peptide" evidence="3">
    <location>
        <begin position="1"/>
        <end position="48"/>
    </location>
</feature>